<name>A0A1I0TU41_9SPHI</name>
<evidence type="ECO:0008006" key="3">
    <source>
        <dbReference type="Google" id="ProtNLM"/>
    </source>
</evidence>
<dbReference type="AlphaFoldDB" id="A0A1I0TU41"/>
<dbReference type="SUPFAM" id="SSF56935">
    <property type="entry name" value="Porins"/>
    <property type="match status" value="1"/>
</dbReference>
<sequence>MSAYAGWTFQPFLICFLLLMTVKVKAQDQTAVPKISVGFVMGFPTGKTAKTYVNGYGASTKVEFKVSEHLNLTGSAGYMTFRYRDEVKKRLDYLGEPTSMNGVVPIKVGAKYYFEGIYYAALELGAANTLGDRLNTSFAYGPTLGASIPISKHYSADLGLRYEGWKSSGGQVSFFGLRLALAISGTKK</sequence>
<proteinExistence type="predicted"/>
<reference evidence="2" key="1">
    <citation type="submission" date="2016-10" db="EMBL/GenBank/DDBJ databases">
        <authorList>
            <person name="Varghese N."/>
            <person name="Submissions S."/>
        </authorList>
    </citation>
    <scope>NUCLEOTIDE SEQUENCE [LARGE SCALE GENOMIC DNA]</scope>
    <source>
        <strain evidence="2">DSM 18130</strain>
    </source>
</reference>
<dbReference type="STRING" id="332999.SAMN04488511_114141"/>
<dbReference type="EMBL" id="FOJM01000014">
    <property type="protein sequence ID" value="SFA55331.1"/>
    <property type="molecule type" value="Genomic_DNA"/>
</dbReference>
<dbReference type="Proteomes" id="UP000198836">
    <property type="component" value="Unassembled WGS sequence"/>
</dbReference>
<gene>
    <name evidence="1" type="ORF">SAMN04488511_114141</name>
</gene>
<dbReference type="OrthoDB" id="668980at2"/>
<organism evidence="1 2">
    <name type="scientific">Pedobacter suwonensis</name>
    <dbReference type="NCBI Taxonomy" id="332999"/>
    <lineage>
        <taxon>Bacteria</taxon>
        <taxon>Pseudomonadati</taxon>
        <taxon>Bacteroidota</taxon>
        <taxon>Sphingobacteriia</taxon>
        <taxon>Sphingobacteriales</taxon>
        <taxon>Sphingobacteriaceae</taxon>
        <taxon>Pedobacter</taxon>
    </lineage>
</organism>
<evidence type="ECO:0000313" key="1">
    <source>
        <dbReference type="EMBL" id="SFA55331.1"/>
    </source>
</evidence>
<evidence type="ECO:0000313" key="2">
    <source>
        <dbReference type="Proteomes" id="UP000198836"/>
    </source>
</evidence>
<protein>
    <recommendedName>
        <fullName evidence="3">Outer membrane protein beta-barrel domain-containing protein</fullName>
    </recommendedName>
</protein>
<accession>A0A1I0TU41</accession>
<dbReference type="RefSeq" id="WP_056095298.1">
    <property type="nucleotide sequence ID" value="NZ_FOJM01000014.1"/>
</dbReference>
<keyword evidence="2" id="KW-1185">Reference proteome</keyword>